<dbReference type="EMBL" id="BPLR01017915">
    <property type="protein sequence ID" value="GIY95450.1"/>
    <property type="molecule type" value="Genomic_DNA"/>
</dbReference>
<organism evidence="2 3">
    <name type="scientific">Caerostris extrusa</name>
    <name type="common">Bark spider</name>
    <name type="synonym">Caerostris bankana</name>
    <dbReference type="NCBI Taxonomy" id="172846"/>
    <lineage>
        <taxon>Eukaryota</taxon>
        <taxon>Metazoa</taxon>
        <taxon>Ecdysozoa</taxon>
        <taxon>Arthropoda</taxon>
        <taxon>Chelicerata</taxon>
        <taxon>Arachnida</taxon>
        <taxon>Araneae</taxon>
        <taxon>Araneomorphae</taxon>
        <taxon>Entelegynae</taxon>
        <taxon>Araneoidea</taxon>
        <taxon>Araneidae</taxon>
        <taxon>Caerostris</taxon>
    </lineage>
</organism>
<dbReference type="Proteomes" id="UP001054945">
    <property type="component" value="Unassembled WGS sequence"/>
</dbReference>
<dbReference type="AlphaFoldDB" id="A0AAV4XMJ7"/>
<name>A0AAV4XMJ7_CAEEX</name>
<keyword evidence="3" id="KW-1185">Reference proteome</keyword>
<protein>
    <submittedName>
        <fullName evidence="2">Uncharacterized protein</fullName>
    </submittedName>
</protein>
<reference evidence="2 3" key="1">
    <citation type="submission" date="2021-06" db="EMBL/GenBank/DDBJ databases">
        <title>Caerostris extrusa draft genome.</title>
        <authorList>
            <person name="Kono N."/>
            <person name="Arakawa K."/>
        </authorList>
    </citation>
    <scope>NUCLEOTIDE SEQUENCE [LARGE SCALE GENOMIC DNA]</scope>
</reference>
<gene>
    <name evidence="2" type="ORF">CEXT_468041</name>
</gene>
<accession>A0AAV4XMJ7</accession>
<sequence length="110" mass="12380">MSDAKLPDAKKNYQKSTFSSNCSEGKPVINFDLFRSDSRGFLEHIRMSTLLSNFEYWEGPPPVFLEWDGLSMIYSNINSETQRQSVIGRFKEDQTHASGNCFGTSLGVGT</sequence>
<feature type="compositionally biased region" description="Basic and acidic residues" evidence="1">
    <location>
        <begin position="1"/>
        <end position="11"/>
    </location>
</feature>
<evidence type="ECO:0000313" key="2">
    <source>
        <dbReference type="EMBL" id="GIY95450.1"/>
    </source>
</evidence>
<comment type="caution">
    <text evidence="2">The sequence shown here is derived from an EMBL/GenBank/DDBJ whole genome shotgun (WGS) entry which is preliminary data.</text>
</comment>
<evidence type="ECO:0000313" key="3">
    <source>
        <dbReference type="Proteomes" id="UP001054945"/>
    </source>
</evidence>
<feature type="region of interest" description="Disordered" evidence="1">
    <location>
        <begin position="1"/>
        <end position="21"/>
    </location>
</feature>
<evidence type="ECO:0000256" key="1">
    <source>
        <dbReference type="SAM" id="MobiDB-lite"/>
    </source>
</evidence>
<proteinExistence type="predicted"/>